<dbReference type="PANTHER" id="PTHR12993">
    <property type="entry name" value="N-ACETYLGLUCOSAMINYL-PHOSPHATIDYLINOSITOL DE-N-ACETYLASE-RELATED"/>
    <property type="match status" value="1"/>
</dbReference>
<dbReference type="InterPro" id="IPR024078">
    <property type="entry name" value="LmbE-like_dom_sf"/>
</dbReference>
<dbReference type="AlphaFoldDB" id="A0A8T3E0V2"/>
<keyword evidence="5" id="KW-1185">Reference proteome</keyword>
<proteinExistence type="inferred from homology"/>
<dbReference type="PANTHER" id="PTHR12993:SF11">
    <property type="entry name" value="N-ACETYLGLUCOSAMINYL-PHOSPHATIDYLINOSITOL DE-N-ACETYLASE"/>
    <property type="match status" value="1"/>
</dbReference>
<dbReference type="GO" id="GO:0000225">
    <property type="term" value="F:N-acetylglucosaminylphosphatidylinositol deacetylase activity"/>
    <property type="evidence" value="ECO:0007669"/>
    <property type="project" value="UniProtKB-EC"/>
</dbReference>
<organism evidence="4 5">
    <name type="scientific">Albula goreensis</name>
    <dbReference type="NCBI Taxonomy" id="1534307"/>
    <lineage>
        <taxon>Eukaryota</taxon>
        <taxon>Metazoa</taxon>
        <taxon>Chordata</taxon>
        <taxon>Craniata</taxon>
        <taxon>Vertebrata</taxon>
        <taxon>Euteleostomi</taxon>
        <taxon>Actinopterygii</taxon>
        <taxon>Neopterygii</taxon>
        <taxon>Teleostei</taxon>
        <taxon>Albuliformes</taxon>
        <taxon>Albulidae</taxon>
        <taxon>Albula</taxon>
    </lineage>
</organism>
<dbReference type="InterPro" id="IPR003737">
    <property type="entry name" value="GlcNAc_PI_deacetylase-related"/>
</dbReference>
<sequence length="289" mass="33529">MLFGIVVSFFLFSLYWIWIKVVYYRYSHSGRESLFKLNQFKDGHMCQDTVRTAVYPWQSEHANSFDQVRALLVTAHPDDECMFFAPTILRLLQSKASVNLLCLSSGNYYNQGHHRQKELYDSCDVLGIPGSQVTIVDHKELPDDPKVEWNIHIISSLVLKQINTNSINMVLTFDGRGVSGHANHVAIYRSLSYLASSGKIPDGCCVLSLETVNVIRKYVSVLELPISWLCESDISFLIDSEEYRQAKRAMLCHRSQLLWFRHLYLLFSRYMLINTFRVISQEAKHWKIY</sequence>
<comment type="similarity">
    <text evidence="1">Belongs to the PIGL family.</text>
</comment>
<keyword evidence="3" id="KW-1133">Transmembrane helix</keyword>
<keyword evidence="3" id="KW-0812">Transmembrane</keyword>
<dbReference type="Pfam" id="PF02585">
    <property type="entry name" value="PIG-L"/>
    <property type="match status" value="1"/>
</dbReference>
<dbReference type="EC" id="3.5.1.89" evidence="2"/>
<accession>A0A8T3E0V2</accession>
<reference evidence="4" key="1">
    <citation type="submission" date="2021-01" db="EMBL/GenBank/DDBJ databases">
        <authorList>
            <person name="Zahm M."/>
            <person name="Roques C."/>
            <person name="Cabau C."/>
            <person name="Klopp C."/>
            <person name="Donnadieu C."/>
            <person name="Jouanno E."/>
            <person name="Lampietro C."/>
            <person name="Louis A."/>
            <person name="Herpin A."/>
            <person name="Echchiki A."/>
            <person name="Berthelot C."/>
            <person name="Parey E."/>
            <person name="Roest-Crollius H."/>
            <person name="Braasch I."/>
            <person name="Postlethwait J."/>
            <person name="Bobe J."/>
            <person name="Montfort J."/>
            <person name="Bouchez O."/>
            <person name="Begum T."/>
            <person name="Mejri S."/>
            <person name="Adams A."/>
            <person name="Chen W.-J."/>
            <person name="Guiguen Y."/>
        </authorList>
    </citation>
    <scope>NUCLEOTIDE SEQUENCE</scope>
    <source>
        <tissue evidence="4">Blood</tissue>
    </source>
</reference>
<evidence type="ECO:0000313" key="5">
    <source>
        <dbReference type="Proteomes" id="UP000829720"/>
    </source>
</evidence>
<dbReference type="Proteomes" id="UP000829720">
    <property type="component" value="Unassembled WGS sequence"/>
</dbReference>
<dbReference type="Gene3D" id="3.40.50.10320">
    <property type="entry name" value="LmbE-like"/>
    <property type="match status" value="1"/>
</dbReference>
<dbReference type="OrthoDB" id="440160at2759"/>
<dbReference type="SUPFAM" id="SSF102588">
    <property type="entry name" value="LmbE-like"/>
    <property type="match status" value="1"/>
</dbReference>
<comment type="caution">
    <text evidence="4">The sequence shown here is derived from an EMBL/GenBank/DDBJ whole genome shotgun (WGS) entry which is preliminary data.</text>
</comment>
<keyword evidence="3" id="KW-0472">Membrane</keyword>
<protein>
    <recommendedName>
        <fullName evidence="2">N-acetylglucosaminylphosphatidylinositol deacetylase</fullName>
        <ecNumber evidence="2">3.5.1.89</ecNumber>
    </recommendedName>
</protein>
<gene>
    <name evidence="4" type="ORF">AGOR_G00021100</name>
</gene>
<dbReference type="GO" id="GO:0005783">
    <property type="term" value="C:endoplasmic reticulum"/>
    <property type="evidence" value="ECO:0007669"/>
    <property type="project" value="TreeGrafter"/>
</dbReference>
<evidence type="ECO:0000256" key="2">
    <source>
        <dbReference type="ARBA" id="ARBA00012176"/>
    </source>
</evidence>
<evidence type="ECO:0000313" key="4">
    <source>
        <dbReference type="EMBL" id="KAI1902903.1"/>
    </source>
</evidence>
<dbReference type="EMBL" id="JAERUA010000002">
    <property type="protein sequence ID" value="KAI1902903.1"/>
    <property type="molecule type" value="Genomic_DNA"/>
</dbReference>
<feature type="transmembrane region" description="Helical" evidence="3">
    <location>
        <begin position="6"/>
        <end position="26"/>
    </location>
</feature>
<name>A0A8T3E0V2_9TELE</name>
<evidence type="ECO:0000256" key="3">
    <source>
        <dbReference type="SAM" id="Phobius"/>
    </source>
</evidence>
<evidence type="ECO:0000256" key="1">
    <source>
        <dbReference type="ARBA" id="ARBA00006066"/>
    </source>
</evidence>